<evidence type="ECO:0000256" key="5">
    <source>
        <dbReference type="ARBA" id="ARBA00022695"/>
    </source>
</evidence>
<evidence type="ECO:0000313" key="26">
    <source>
        <dbReference type="Proteomes" id="UP001500642"/>
    </source>
</evidence>
<dbReference type="SUPFAM" id="SSF50249">
    <property type="entry name" value="Nucleic acid-binding proteins"/>
    <property type="match status" value="1"/>
</dbReference>
<dbReference type="InterPro" id="IPR052171">
    <property type="entry name" value="NHEJ_LigD"/>
</dbReference>
<accession>A0ABP8J9U5</accession>
<keyword evidence="9" id="KW-0227">DNA damage</keyword>
<dbReference type="PANTHER" id="PTHR42705:SF2">
    <property type="entry name" value="BIFUNCTIONAL NON-HOMOLOGOUS END JOINING PROTEIN LIGD"/>
    <property type="match status" value="1"/>
</dbReference>
<keyword evidence="12" id="KW-0067">ATP-binding</keyword>
<evidence type="ECO:0000256" key="15">
    <source>
        <dbReference type="ARBA" id="ARBA00023172"/>
    </source>
</evidence>
<evidence type="ECO:0000256" key="16">
    <source>
        <dbReference type="ARBA" id="ARBA00023204"/>
    </source>
</evidence>
<keyword evidence="11" id="KW-0269">Exonuclease</keyword>
<evidence type="ECO:0000259" key="24">
    <source>
        <dbReference type="PROSITE" id="PS50160"/>
    </source>
</evidence>
<dbReference type="InterPro" id="IPR014144">
    <property type="entry name" value="LigD_PE_domain"/>
</dbReference>
<evidence type="ECO:0000256" key="10">
    <source>
        <dbReference type="ARBA" id="ARBA00022801"/>
    </source>
</evidence>
<dbReference type="Gene3D" id="2.40.50.140">
    <property type="entry name" value="Nucleic acid-binding proteins"/>
    <property type="match status" value="1"/>
</dbReference>
<evidence type="ECO:0000256" key="13">
    <source>
        <dbReference type="ARBA" id="ARBA00022932"/>
    </source>
</evidence>
<gene>
    <name evidence="25" type="ORF">GCM10023167_11480</name>
</gene>
<dbReference type="InterPro" id="IPR033649">
    <property type="entry name" value="MtLigD_Pol-like"/>
</dbReference>
<comment type="cofactor">
    <cofactor evidence="1">
        <name>Mn(2+)</name>
        <dbReference type="ChEBI" id="CHEBI:29035"/>
    </cofactor>
</comment>
<dbReference type="PROSITE" id="PS50160">
    <property type="entry name" value="DNA_LIGASE_A3"/>
    <property type="match status" value="1"/>
</dbReference>
<dbReference type="InterPro" id="IPR012309">
    <property type="entry name" value="DNA_ligase_ATP-dep_C"/>
</dbReference>
<name>A0ABP8J9U5_9MICO</name>
<dbReference type="NCBIfam" id="TIGR02778">
    <property type="entry name" value="ligD_pol"/>
    <property type="match status" value="1"/>
</dbReference>
<evidence type="ECO:0000256" key="6">
    <source>
        <dbReference type="ARBA" id="ARBA00022722"/>
    </source>
</evidence>
<sequence>MAKRQKVTVDGRQLTLSNLDKVLYPSAGTTKAEVLTYLSTIALVLVPQAAGRPVTRKHWPDGVGTEAEPRAPFFRKDLEDSAPGWVPREDLEHSDHTNTYPLIDGPSVLAWLGQVAALEIHVPQWRFDADGVPQNPDRLVLDLDPGPGLGLAECAEVARLCRDILTDLGLESVPVTSGSKGIHLYAGLDGASTSEQVSEVAHELARSLEADHPDLVVSRMKKSLRRGRVLVDWSQNNASKTTVCPYSLRGRARPFVAAPRTWDELDDPGLAQLDHRQVMDRVADGLDPMADLGQGQRADGSADALDAYRARRDAARTPEPVPEAAPHGSARGGSRGTGEEEAGRTAGSAGTEPIFVIQEHHASRLHFDTRYERDGVLVSWAVPKGPPLEPGVNRLAVQTEDHPLEYARFEGRIPKGEYGAGEVTIWDSGTIAIEKWRAGEEIIAVLDGRPDGGLGGVPRRYVLVHTDGDSWLMQLMKDQPAAAAPFTDDLPAPMLATAGSPADLDADDEWAFEGKWDGYRAIAGVREDGVELRSRNGVDLLPTFPELAALAELVPAGTVVDGEIVALDSSSRPSFGLLQTRGKLTRPRDVERAMEDTPAHLFVFDLLRSPEHGSLLTRPYSERRALLEELLGGDGRSGSDRIQVPVALGVPVDAAIDISRELGLEGIVAKRTDDRYLPGRRSRGWIKIKHDAHQEAVVIGYRAGKGSRSSTLGSLLLAVPEDGELAYAGRVGSGFAEAELADLRAQLDRITRRTPAVGDVPAADSRDATWVSAKLVGEVAHSGRTSEGRLRQPIWRGLRPDKTPDEVRWESPVE</sequence>
<evidence type="ECO:0000256" key="22">
    <source>
        <dbReference type="ARBA" id="ARBA00049990"/>
    </source>
</evidence>
<dbReference type="Proteomes" id="UP001500642">
    <property type="component" value="Unassembled WGS sequence"/>
</dbReference>
<evidence type="ECO:0000256" key="19">
    <source>
        <dbReference type="ARBA" id="ARBA00029943"/>
    </source>
</evidence>
<dbReference type="Pfam" id="PF01068">
    <property type="entry name" value="DNA_ligase_A_M"/>
    <property type="match status" value="1"/>
</dbReference>
<evidence type="ECO:0000256" key="8">
    <source>
        <dbReference type="ARBA" id="ARBA00022741"/>
    </source>
</evidence>
<dbReference type="Pfam" id="PF21686">
    <property type="entry name" value="LigD_Prim-Pol"/>
    <property type="match status" value="1"/>
</dbReference>
<comment type="similarity">
    <text evidence="22">In the N-terminal section; belongs to the LigD polymerase family.</text>
</comment>
<evidence type="ECO:0000256" key="11">
    <source>
        <dbReference type="ARBA" id="ARBA00022839"/>
    </source>
</evidence>
<evidence type="ECO:0000256" key="2">
    <source>
        <dbReference type="ARBA" id="ARBA00012727"/>
    </source>
</evidence>
<dbReference type="GO" id="GO:0016874">
    <property type="term" value="F:ligase activity"/>
    <property type="evidence" value="ECO:0007669"/>
    <property type="project" value="UniProtKB-KW"/>
</dbReference>
<keyword evidence="3 25" id="KW-0436">Ligase</keyword>
<keyword evidence="7" id="KW-0479">Metal-binding</keyword>
<dbReference type="NCBIfam" id="NF007210">
    <property type="entry name" value="PRK09632.1"/>
    <property type="match status" value="1"/>
</dbReference>
<evidence type="ECO:0000256" key="7">
    <source>
        <dbReference type="ARBA" id="ARBA00022723"/>
    </source>
</evidence>
<dbReference type="CDD" id="cd07971">
    <property type="entry name" value="OBF_DNA_ligase_LigD"/>
    <property type="match status" value="1"/>
</dbReference>
<keyword evidence="16" id="KW-0234">DNA repair</keyword>
<evidence type="ECO:0000256" key="1">
    <source>
        <dbReference type="ARBA" id="ARBA00001936"/>
    </source>
</evidence>
<dbReference type="NCBIfam" id="TIGR02779">
    <property type="entry name" value="NHEJ_ligase_lig"/>
    <property type="match status" value="1"/>
</dbReference>
<evidence type="ECO:0000256" key="3">
    <source>
        <dbReference type="ARBA" id="ARBA00022598"/>
    </source>
</evidence>
<evidence type="ECO:0000256" key="17">
    <source>
        <dbReference type="ARBA" id="ARBA00023211"/>
    </source>
</evidence>
<evidence type="ECO:0000256" key="4">
    <source>
        <dbReference type="ARBA" id="ARBA00022679"/>
    </source>
</evidence>
<keyword evidence="15" id="KW-0233">DNA recombination</keyword>
<keyword evidence="17" id="KW-0464">Manganese</keyword>
<dbReference type="InterPro" id="IPR012310">
    <property type="entry name" value="DNA_ligase_ATP-dep_cent"/>
</dbReference>
<comment type="catalytic activity">
    <reaction evidence="20">
        <text>ATP + (deoxyribonucleotide)n-3'-hydroxyl + 5'-phospho-(deoxyribonucleotide)m = (deoxyribonucleotide)n+m + AMP + diphosphate.</text>
        <dbReference type="EC" id="6.5.1.1"/>
    </reaction>
</comment>
<protein>
    <recommendedName>
        <fullName evidence="2">DNA ligase (ATP)</fullName>
        <ecNumber evidence="2">6.5.1.1</ecNumber>
    </recommendedName>
    <alternativeName>
        <fullName evidence="19">NHEJ DNA polymerase</fullName>
    </alternativeName>
</protein>
<organism evidence="25 26">
    <name type="scientific">Brevibacterium pityocampae</name>
    <dbReference type="NCBI Taxonomy" id="506594"/>
    <lineage>
        <taxon>Bacteria</taxon>
        <taxon>Bacillati</taxon>
        <taxon>Actinomycetota</taxon>
        <taxon>Actinomycetes</taxon>
        <taxon>Micrococcales</taxon>
        <taxon>Brevibacteriaceae</taxon>
        <taxon>Brevibacterium</taxon>
    </lineage>
</organism>
<dbReference type="Pfam" id="PF04679">
    <property type="entry name" value="DNA_ligase_A_C"/>
    <property type="match status" value="1"/>
</dbReference>
<dbReference type="CDD" id="cd04863">
    <property type="entry name" value="MtLigD_Pol_like"/>
    <property type="match status" value="1"/>
</dbReference>
<keyword evidence="4" id="KW-0808">Transferase</keyword>
<dbReference type="Gene3D" id="3.30.1490.70">
    <property type="match status" value="1"/>
</dbReference>
<dbReference type="Gene3D" id="3.30.470.30">
    <property type="entry name" value="DNA ligase/mRNA capping enzyme"/>
    <property type="match status" value="1"/>
</dbReference>
<comment type="similarity">
    <text evidence="21">In the C-terminal section; belongs to the ATP-dependent DNA ligase family.</text>
</comment>
<evidence type="ECO:0000256" key="14">
    <source>
        <dbReference type="ARBA" id="ARBA00023125"/>
    </source>
</evidence>
<evidence type="ECO:0000256" key="23">
    <source>
        <dbReference type="SAM" id="MobiDB-lite"/>
    </source>
</evidence>
<dbReference type="RefSeq" id="WP_295689199.1">
    <property type="nucleotide sequence ID" value="NZ_BAABGL010000004.1"/>
</dbReference>
<dbReference type="PANTHER" id="PTHR42705">
    <property type="entry name" value="BIFUNCTIONAL NON-HOMOLOGOUS END JOINING PROTEIN LIGD"/>
    <property type="match status" value="1"/>
</dbReference>
<evidence type="ECO:0000256" key="21">
    <source>
        <dbReference type="ARBA" id="ARBA00049981"/>
    </source>
</evidence>
<dbReference type="EC" id="6.5.1.1" evidence="2"/>
<dbReference type="Pfam" id="PF13298">
    <property type="entry name" value="LigD_N"/>
    <property type="match status" value="1"/>
</dbReference>
<dbReference type="Gene3D" id="3.90.920.10">
    <property type="entry name" value="DNA primase, PRIM domain"/>
    <property type="match status" value="1"/>
</dbReference>
<keyword evidence="26" id="KW-1185">Reference proteome</keyword>
<proteinExistence type="inferred from homology"/>
<keyword evidence="5" id="KW-0548">Nucleotidyltransferase</keyword>
<evidence type="ECO:0000256" key="20">
    <source>
        <dbReference type="ARBA" id="ARBA00034003"/>
    </source>
</evidence>
<evidence type="ECO:0000256" key="12">
    <source>
        <dbReference type="ARBA" id="ARBA00022840"/>
    </source>
</evidence>
<feature type="domain" description="ATP-dependent DNA ligase family profile" evidence="24">
    <location>
        <begin position="592"/>
        <end position="721"/>
    </location>
</feature>
<comment type="caution">
    <text evidence="25">The sequence shown here is derived from an EMBL/GenBank/DDBJ whole genome shotgun (WGS) entry which is preliminary data.</text>
</comment>
<dbReference type="InterPro" id="IPR014146">
    <property type="entry name" value="LigD_ligase_dom"/>
</dbReference>
<dbReference type="SUPFAM" id="SSF56091">
    <property type="entry name" value="DNA ligase/mRNA capping enzyme, catalytic domain"/>
    <property type="match status" value="1"/>
</dbReference>
<evidence type="ECO:0000256" key="9">
    <source>
        <dbReference type="ARBA" id="ARBA00022763"/>
    </source>
</evidence>
<keyword evidence="6" id="KW-0540">Nuclease</keyword>
<evidence type="ECO:0000313" key="25">
    <source>
        <dbReference type="EMBL" id="GAA4387488.1"/>
    </source>
</evidence>
<dbReference type="CDD" id="cd07906">
    <property type="entry name" value="Adenylation_DNA_ligase_LigD_LigC"/>
    <property type="match status" value="1"/>
</dbReference>
<keyword evidence="13" id="KW-0239">DNA-directed DNA polymerase</keyword>
<evidence type="ECO:0000256" key="18">
    <source>
        <dbReference type="ARBA" id="ARBA00023268"/>
    </source>
</evidence>
<feature type="region of interest" description="Disordered" evidence="23">
    <location>
        <begin position="311"/>
        <end position="349"/>
    </location>
</feature>
<keyword evidence="18" id="KW-0511">Multifunctional enzyme</keyword>
<reference evidence="26" key="1">
    <citation type="journal article" date="2019" name="Int. J. Syst. Evol. Microbiol.">
        <title>The Global Catalogue of Microorganisms (GCM) 10K type strain sequencing project: providing services to taxonomists for standard genome sequencing and annotation.</title>
        <authorList>
            <consortium name="The Broad Institute Genomics Platform"/>
            <consortium name="The Broad Institute Genome Sequencing Center for Infectious Disease"/>
            <person name="Wu L."/>
            <person name="Ma J."/>
        </authorList>
    </citation>
    <scope>NUCLEOTIDE SEQUENCE [LARGE SCALE GENOMIC DNA]</scope>
    <source>
        <strain evidence="26">JCM 17808</strain>
    </source>
</reference>
<keyword evidence="8" id="KW-0547">Nucleotide-binding</keyword>
<dbReference type="EMBL" id="BAABGL010000004">
    <property type="protein sequence ID" value="GAA4387488.1"/>
    <property type="molecule type" value="Genomic_DNA"/>
</dbReference>
<dbReference type="InterPro" id="IPR012340">
    <property type="entry name" value="NA-bd_OB-fold"/>
</dbReference>
<keyword evidence="14" id="KW-0238">DNA-binding</keyword>
<keyword evidence="10" id="KW-0378">Hydrolase</keyword>
<dbReference type="InterPro" id="IPR014145">
    <property type="entry name" value="LigD_pol_dom"/>
</dbReference>